<dbReference type="STRING" id="633697.EubceDRAFT1_1257"/>
<proteinExistence type="predicted"/>
<dbReference type="eggNOG" id="COG2984">
    <property type="taxonomic scope" value="Bacteria"/>
</dbReference>
<dbReference type="Proteomes" id="UP000005753">
    <property type="component" value="Chromosome"/>
</dbReference>
<name>I5ATF0_EUBC6</name>
<dbReference type="PROSITE" id="PS51257">
    <property type="entry name" value="PROKAR_LIPOPROTEIN"/>
    <property type="match status" value="1"/>
</dbReference>
<evidence type="ECO:0000313" key="2">
    <source>
        <dbReference type="EMBL" id="EIM57073.1"/>
    </source>
</evidence>
<feature type="signal peptide" evidence="1">
    <location>
        <begin position="1"/>
        <end position="20"/>
    </location>
</feature>
<dbReference type="InterPro" id="IPR007487">
    <property type="entry name" value="ABC_transpt-TYRBP-like"/>
</dbReference>
<gene>
    <name evidence="2" type="ORF">EubceDRAFT1_1257</name>
</gene>
<evidence type="ECO:0000313" key="3">
    <source>
        <dbReference type="Proteomes" id="UP000005753"/>
    </source>
</evidence>
<sequence>MKKNRIAAFFLAGLLALSSAGCGKKTAEKEETQDQKPRYTVGIVQSREDRQSTQMTQGFRDALVATMGEKNLEIITRVDNDKVSVDKDVKNLIGQDVDLLMTNGVDALRVAANATEDIPIVGTNIVEYRDVLDLGKDDEDDWDRKTKRNITGVESSPNMTDTLSLIIEATKELESVGILYSPYDTRAVVQNERLEKLLDEAGIPWKEYVVPLSGMKATEIGTSADNTTIQVRKVRTSYNWQGEDLELPAGVTTQEVVECAAAQTSVLFISAESMLSDQARVIVETAKTSKTGLVTDDADIARYALASLFVDPYIQGYQAGLQAREILLEEKDITKMKIKQPTTSIEQKLYEQSYATVMEMEFPKSFQEATRYLTTNHVWKLTP</sequence>
<keyword evidence="3" id="KW-1185">Reference proteome</keyword>
<organism evidence="2 3">
    <name type="scientific">Eubacterium cellulosolvens (strain ATCC 43171 / JCM 9499 / 6)</name>
    <name type="common">Cillobacterium cellulosolvens</name>
    <dbReference type="NCBI Taxonomy" id="633697"/>
    <lineage>
        <taxon>Bacteria</taxon>
        <taxon>Bacillati</taxon>
        <taxon>Bacillota</taxon>
        <taxon>Clostridia</taxon>
        <taxon>Eubacteriales</taxon>
        <taxon>Eubacteriaceae</taxon>
        <taxon>Eubacterium</taxon>
    </lineage>
</organism>
<dbReference type="PANTHER" id="PTHR35271:SF1">
    <property type="entry name" value="ABC TRANSPORTER, SUBSTRATE-BINDING LIPOPROTEIN"/>
    <property type="match status" value="1"/>
</dbReference>
<protein>
    <submittedName>
        <fullName evidence="2">ABC-type uncharacterized transport system, periplasmic component</fullName>
    </submittedName>
</protein>
<dbReference type="EMBL" id="CM001487">
    <property type="protein sequence ID" value="EIM57073.1"/>
    <property type="molecule type" value="Genomic_DNA"/>
</dbReference>
<dbReference type="Gene3D" id="3.40.50.2300">
    <property type="match status" value="1"/>
</dbReference>
<dbReference type="OrthoDB" id="9776955at2"/>
<evidence type="ECO:0000256" key="1">
    <source>
        <dbReference type="SAM" id="SignalP"/>
    </source>
</evidence>
<feature type="chain" id="PRO_5038607072" evidence="1">
    <location>
        <begin position="21"/>
        <end position="383"/>
    </location>
</feature>
<dbReference type="PANTHER" id="PTHR35271">
    <property type="entry name" value="ABC TRANSPORTER, SUBSTRATE-BINDING LIPOPROTEIN-RELATED"/>
    <property type="match status" value="1"/>
</dbReference>
<dbReference type="Pfam" id="PF04392">
    <property type="entry name" value="ABC_sub_bind"/>
    <property type="match status" value="1"/>
</dbReference>
<dbReference type="AlphaFoldDB" id="I5ATF0"/>
<accession>I5ATF0</accession>
<reference evidence="2 3" key="1">
    <citation type="submission" date="2010-08" db="EMBL/GenBank/DDBJ databases">
        <authorList>
            <consortium name="US DOE Joint Genome Institute (JGI-PGF)"/>
            <person name="Lucas S."/>
            <person name="Copeland A."/>
            <person name="Lapidus A."/>
            <person name="Cheng J.-F."/>
            <person name="Bruce D."/>
            <person name="Goodwin L."/>
            <person name="Pitluck S."/>
            <person name="Land M.L."/>
            <person name="Hauser L."/>
            <person name="Chang Y.-J."/>
            <person name="Anderson I.J."/>
            <person name="Johnson E."/>
            <person name="Mulhopadhyay B."/>
            <person name="Kyrpides N."/>
            <person name="Woyke T.J."/>
        </authorList>
    </citation>
    <scope>NUCLEOTIDE SEQUENCE [LARGE SCALE GENOMIC DNA]</scope>
    <source>
        <strain evidence="2 3">6</strain>
    </source>
</reference>
<reference evidence="2 3" key="2">
    <citation type="submission" date="2012-02" db="EMBL/GenBank/DDBJ databases">
        <title>Improved High-Quality Draft sequence of Eubacterium cellulosolvens 6.</title>
        <authorList>
            <consortium name="US DOE Joint Genome Institute"/>
            <person name="Lucas S."/>
            <person name="Han J."/>
            <person name="Lapidus A."/>
            <person name="Cheng J.-F."/>
            <person name="Goodwin L."/>
            <person name="Pitluck S."/>
            <person name="Peters L."/>
            <person name="Mikhailova N."/>
            <person name="Gu W."/>
            <person name="Detter J.C."/>
            <person name="Han C."/>
            <person name="Tapia R."/>
            <person name="Land M."/>
            <person name="Hauser L."/>
            <person name="Kyrpides N."/>
            <person name="Ivanova N."/>
            <person name="Pagani I."/>
            <person name="Johnson E."/>
            <person name="Mukhopadhyay B."/>
            <person name="Anderson I."/>
            <person name="Woyke T."/>
        </authorList>
    </citation>
    <scope>NUCLEOTIDE SEQUENCE [LARGE SCALE GENOMIC DNA]</scope>
    <source>
        <strain evidence="2 3">6</strain>
    </source>
</reference>
<dbReference type="HOGENOM" id="CLU_721103_0_0_9"/>
<keyword evidence="1" id="KW-0732">Signal</keyword>